<dbReference type="Gene3D" id="6.10.250.1450">
    <property type="match status" value="1"/>
</dbReference>
<evidence type="ECO:0000256" key="12">
    <source>
        <dbReference type="ARBA" id="ARBA00023027"/>
    </source>
</evidence>
<dbReference type="Pfam" id="PF10589">
    <property type="entry name" value="NADH_4Fe-4S"/>
    <property type="match status" value="1"/>
</dbReference>
<proteinExistence type="inferred from homology"/>
<dbReference type="Pfam" id="PF01512">
    <property type="entry name" value="Complex1_51K"/>
    <property type="match status" value="1"/>
</dbReference>
<keyword evidence="6" id="KW-0288">FMN</keyword>
<evidence type="ECO:0000256" key="2">
    <source>
        <dbReference type="ARBA" id="ARBA00001966"/>
    </source>
</evidence>
<evidence type="ECO:0000256" key="8">
    <source>
        <dbReference type="ARBA" id="ARBA00022723"/>
    </source>
</evidence>
<dbReference type="Pfam" id="PF22461">
    <property type="entry name" value="SLBB_2"/>
    <property type="match status" value="1"/>
</dbReference>
<reference evidence="15" key="1">
    <citation type="journal article" date="2005" name="Environ. Microbiol.">
        <title>Genetic and functional properties of uncultivated thermophilic crenarchaeotes from a subsurface gold mine as revealed by analysis of genome fragments.</title>
        <authorList>
            <person name="Nunoura T."/>
            <person name="Hirayama H."/>
            <person name="Takami H."/>
            <person name="Oida H."/>
            <person name="Nishi S."/>
            <person name="Shimamura S."/>
            <person name="Suzuki Y."/>
            <person name="Inagaki F."/>
            <person name="Takai K."/>
            <person name="Nealson K.H."/>
            <person name="Horikoshi K."/>
        </authorList>
    </citation>
    <scope>NUCLEOTIDE SEQUENCE</scope>
</reference>
<accession>H5SP84</accession>
<dbReference type="Gene3D" id="1.20.1440.230">
    <property type="entry name" value="NADH-ubiquinone oxidoreductase 51kDa subunit, iron-sulphur binding domain"/>
    <property type="match status" value="1"/>
</dbReference>
<keyword evidence="8" id="KW-0479">Metal-binding</keyword>
<evidence type="ECO:0000256" key="1">
    <source>
        <dbReference type="ARBA" id="ARBA00001917"/>
    </source>
</evidence>
<reference evidence="15" key="2">
    <citation type="journal article" date="2012" name="PLoS ONE">
        <title>A Deeply Branching Thermophilic Bacterium with an Ancient Acetyl-CoA Pathway Dominates a Subsurface Ecosystem.</title>
        <authorList>
            <person name="Takami H."/>
            <person name="Noguchi H."/>
            <person name="Takaki Y."/>
            <person name="Uchiyama I."/>
            <person name="Toyoda A."/>
            <person name="Nishi S."/>
            <person name="Chee G.-J."/>
            <person name="Arai W."/>
            <person name="Nunoura T."/>
            <person name="Itoh T."/>
            <person name="Hattori M."/>
            <person name="Takai K."/>
        </authorList>
    </citation>
    <scope>NUCLEOTIDE SEQUENCE</scope>
</reference>
<comment type="cofactor">
    <cofactor evidence="2">
        <name>[4Fe-4S] cluster</name>
        <dbReference type="ChEBI" id="CHEBI:49883"/>
    </cofactor>
</comment>
<dbReference type="FunFam" id="3.10.20.600:FF:000003">
    <property type="entry name" value="NADH-quinone oxidoreductase subunit F"/>
    <property type="match status" value="1"/>
</dbReference>
<dbReference type="FunFam" id="3.40.50.11540:FF:000001">
    <property type="entry name" value="NADH dehydrogenase [ubiquinone] flavoprotein 1, mitochondrial"/>
    <property type="match status" value="1"/>
</dbReference>
<dbReference type="InterPro" id="IPR050837">
    <property type="entry name" value="ComplexI_51kDa_subunit"/>
</dbReference>
<dbReference type="PROSITE" id="PS00645">
    <property type="entry name" value="COMPLEX1_51K_2"/>
    <property type="match status" value="1"/>
</dbReference>
<dbReference type="GO" id="GO:0046872">
    <property type="term" value="F:metal ion binding"/>
    <property type="evidence" value="ECO:0007669"/>
    <property type="project" value="UniProtKB-KW"/>
</dbReference>
<dbReference type="PANTHER" id="PTHR11780">
    <property type="entry name" value="NADH-UBIQUINONE OXIDOREDUCTASE FLAVOPROTEIN 1 NDUFV1"/>
    <property type="match status" value="1"/>
</dbReference>
<dbReference type="NCBIfam" id="TIGR01959">
    <property type="entry name" value="nuoF_fam"/>
    <property type="match status" value="1"/>
</dbReference>
<dbReference type="InterPro" id="IPR011537">
    <property type="entry name" value="NADH-UbQ_OxRdtase_suF"/>
</dbReference>
<evidence type="ECO:0000256" key="3">
    <source>
        <dbReference type="ARBA" id="ARBA00007523"/>
    </source>
</evidence>
<evidence type="ECO:0000313" key="15">
    <source>
        <dbReference type="EMBL" id="BAL57976.1"/>
    </source>
</evidence>
<dbReference type="PANTHER" id="PTHR11780:SF10">
    <property type="entry name" value="NADH DEHYDROGENASE [UBIQUINONE] FLAVOPROTEIN 1, MITOCHONDRIAL"/>
    <property type="match status" value="1"/>
</dbReference>
<dbReference type="InterPro" id="IPR011538">
    <property type="entry name" value="Nuo51_FMN-bd"/>
</dbReference>
<keyword evidence="9" id="KW-1278">Translocase</keyword>
<dbReference type="SMART" id="SM00928">
    <property type="entry name" value="NADH_4Fe-4S"/>
    <property type="match status" value="1"/>
</dbReference>
<comment type="catalytic activity">
    <reaction evidence="13">
        <text>a quinone + NADH + 5 H(+)(in) = a quinol + NAD(+) + 4 H(+)(out)</text>
        <dbReference type="Rhea" id="RHEA:57888"/>
        <dbReference type="ChEBI" id="CHEBI:15378"/>
        <dbReference type="ChEBI" id="CHEBI:24646"/>
        <dbReference type="ChEBI" id="CHEBI:57540"/>
        <dbReference type="ChEBI" id="CHEBI:57945"/>
        <dbReference type="ChEBI" id="CHEBI:132124"/>
    </reaction>
</comment>
<dbReference type="InterPro" id="IPR019575">
    <property type="entry name" value="Nuop51_4Fe4S-bd"/>
</dbReference>
<evidence type="ECO:0000256" key="13">
    <source>
        <dbReference type="ARBA" id="ARBA00047712"/>
    </source>
</evidence>
<sequence>MELLLTKRFSIPDAFRIDVYKETGGYQSLKKALQMRPEEIIEEVKKANLRGRGGAGFPAGVKWGFLPKERKTPVYLCINADEGEPGTFKDRYIMLKDPHLLIEGIVISSYAIGANKAFVYVRGEFVDCIEVLGRAIDEAYREGILGERVLGSNFSLDVIIHRGAGAYICGEETALIESLEGKTGKPRLKPPFPAQKGLYQCPTIVNNVETIACVPYIVEKGGEWFANLGTEKNGGTKLYAVSGHVKRPGVYELPMGTVLRQIIYEHAGGIINDLKLKAVIPGGSSSPVLTADEIDVKMDFDSLARIGSMLGSGAVIVISEAACMVRTLYILARFYAHESCGQCTPCRHGTSWMKKIIERIENGRGRREDLDILLDVCDNIKGKTICPLGDAAVMPVESFIKKFRDEFEEHIELKGCRFSLERQGVLNV</sequence>
<keyword evidence="5" id="KW-0285">Flavoprotein</keyword>
<dbReference type="InterPro" id="IPR054765">
    <property type="entry name" value="SLBB_dom"/>
</dbReference>
<keyword evidence="10" id="KW-0408">Iron</keyword>
<evidence type="ECO:0000256" key="11">
    <source>
        <dbReference type="ARBA" id="ARBA00023014"/>
    </source>
</evidence>
<dbReference type="FunFam" id="1.20.1440.230:FF:000001">
    <property type="entry name" value="Mitochondrial NADH dehydrogenase flavoprotein 1"/>
    <property type="match status" value="1"/>
</dbReference>
<dbReference type="EMBL" id="AP011790">
    <property type="protein sequence ID" value="BAL57976.1"/>
    <property type="molecule type" value="Genomic_DNA"/>
</dbReference>
<evidence type="ECO:0000256" key="4">
    <source>
        <dbReference type="ARBA" id="ARBA00022485"/>
    </source>
</evidence>
<evidence type="ECO:0000259" key="14">
    <source>
        <dbReference type="SMART" id="SM00928"/>
    </source>
</evidence>
<keyword evidence="11" id="KW-0411">Iron-sulfur</keyword>
<keyword evidence="7" id="KW-0874">Quinone</keyword>
<evidence type="ECO:0000256" key="6">
    <source>
        <dbReference type="ARBA" id="ARBA00022643"/>
    </source>
</evidence>
<keyword evidence="12" id="KW-0520">NAD</keyword>
<dbReference type="GO" id="GO:0010181">
    <property type="term" value="F:FMN binding"/>
    <property type="evidence" value="ECO:0007669"/>
    <property type="project" value="InterPro"/>
</dbReference>
<dbReference type="AlphaFoldDB" id="H5SP84"/>
<dbReference type="GO" id="GO:0051539">
    <property type="term" value="F:4 iron, 4 sulfur cluster binding"/>
    <property type="evidence" value="ECO:0007669"/>
    <property type="project" value="UniProtKB-KW"/>
</dbReference>
<dbReference type="InterPro" id="IPR001949">
    <property type="entry name" value="NADH-UbQ_OxRdtase_51kDa_CS"/>
</dbReference>
<dbReference type="Gene3D" id="3.10.20.600">
    <property type="match status" value="1"/>
</dbReference>
<dbReference type="InterPro" id="IPR037207">
    <property type="entry name" value="Nuop51_4Fe4S-bd_sf"/>
</dbReference>
<dbReference type="SUPFAM" id="SSF142984">
    <property type="entry name" value="Nqo1 middle domain-like"/>
    <property type="match status" value="1"/>
</dbReference>
<feature type="domain" description="NADH-ubiquinone oxidoreductase 51kDa subunit iron-sulphur binding" evidence="14">
    <location>
        <begin position="325"/>
        <end position="370"/>
    </location>
</feature>
<dbReference type="GO" id="GO:0003954">
    <property type="term" value="F:NADH dehydrogenase activity"/>
    <property type="evidence" value="ECO:0007669"/>
    <property type="project" value="TreeGrafter"/>
</dbReference>
<comment type="cofactor">
    <cofactor evidence="1">
        <name>FMN</name>
        <dbReference type="ChEBI" id="CHEBI:58210"/>
    </cofactor>
</comment>
<dbReference type="PROSITE" id="PS00644">
    <property type="entry name" value="COMPLEX1_51K_1"/>
    <property type="match status" value="1"/>
</dbReference>
<dbReference type="InterPro" id="IPR037225">
    <property type="entry name" value="Nuo51_FMN-bd_sf"/>
</dbReference>
<dbReference type="Gene3D" id="3.40.50.11540">
    <property type="entry name" value="NADH-ubiquinone oxidoreductase 51kDa subunit"/>
    <property type="match status" value="1"/>
</dbReference>
<dbReference type="GO" id="GO:0045333">
    <property type="term" value="P:cellular respiration"/>
    <property type="evidence" value="ECO:0007669"/>
    <property type="project" value="TreeGrafter"/>
</dbReference>
<evidence type="ECO:0000256" key="10">
    <source>
        <dbReference type="ARBA" id="ARBA00023004"/>
    </source>
</evidence>
<comment type="similarity">
    <text evidence="3">Belongs to the complex I 51 kDa subunit family.</text>
</comment>
<name>H5SP84_9ZZZZ</name>
<dbReference type="GO" id="GO:0008137">
    <property type="term" value="F:NADH dehydrogenase (ubiquinone) activity"/>
    <property type="evidence" value="ECO:0007669"/>
    <property type="project" value="InterPro"/>
</dbReference>
<evidence type="ECO:0000256" key="5">
    <source>
        <dbReference type="ARBA" id="ARBA00022630"/>
    </source>
</evidence>
<organism evidence="15">
    <name type="scientific">uncultured prokaryote</name>
    <dbReference type="NCBI Taxonomy" id="198431"/>
    <lineage>
        <taxon>unclassified sequences</taxon>
        <taxon>environmental samples</taxon>
    </lineage>
</organism>
<evidence type="ECO:0000256" key="7">
    <source>
        <dbReference type="ARBA" id="ARBA00022719"/>
    </source>
</evidence>
<dbReference type="NCBIfam" id="NF010120">
    <property type="entry name" value="PRK13596.1"/>
    <property type="match status" value="1"/>
</dbReference>
<dbReference type="SUPFAM" id="SSF140490">
    <property type="entry name" value="Nqo1C-terminal domain-like"/>
    <property type="match status" value="1"/>
</dbReference>
<dbReference type="GO" id="GO:0051287">
    <property type="term" value="F:NAD binding"/>
    <property type="evidence" value="ECO:0007669"/>
    <property type="project" value="InterPro"/>
</dbReference>
<gene>
    <name evidence="15" type="ORF">HGMM_F53F08C13</name>
</gene>
<protein>
    <submittedName>
        <fullName evidence="15">NADH dehydrogenase I subunit F</fullName>
    </submittedName>
</protein>
<dbReference type="SUPFAM" id="SSF142019">
    <property type="entry name" value="Nqo1 FMN-binding domain-like"/>
    <property type="match status" value="1"/>
</dbReference>
<dbReference type="GO" id="GO:0048038">
    <property type="term" value="F:quinone binding"/>
    <property type="evidence" value="ECO:0007669"/>
    <property type="project" value="UniProtKB-KW"/>
</dbReference>
<keyword evidence="4" id="KW-0004">4Fe-4S</keyword>
<evidence type="ECO:0000256" key="9">
    <source>
        <dbReference type="ARBA" id="ARBA00022967"/>
    </source>
</evidence>